<dbReference type="GO" id="GO:0000136">
    <property type="term" value="C:mannan polymerase complex"/>
    <property type="evidence" value="ECO:0007669"/>
    <property type="project" value="TreeGrafter"/>
</dbReference>
<dbReference type="GeneID" id="30177484"/>
<dbReference type="InterPro" id="IPR029044">
    <property type="entry name" value="Nucleotide-diphossugar_trans"/>
</dbReference>
<organism evidence="3 4">
    <name type="scientific">Pichia membranifaciens NRRL Y-2026</name>
    <dbReference type="NCBI Taxonomy" id="763406"/>
    <lineage>
        <taxon>Eukaryota</taxon>
        <taxon>Fungi</taxon>
        <taxon>Dikarya</taxon>
        <taxon>Ascomycota</taxon>
        <taxon>Saccharomycotina</taxon>
        <taxon>Pichiomycetes</taxon>
        <taxon>Pichiales</taxon>
        <taxon>Pichiaceae</taxon>
        <taxon>Pichia</taxon>
    </lineage>
</organism>
<dbReference type="STRING" id="763406.A0A1E3NMT4"/>
<evidence type="ECO:0008006" key="5">
    <source>
        <dbReference type="Google" id="ProtNLM"/>
    </source>
</evidence>
<keyword evidence="2" id="KW-0812">Transmembrane</keyword>
<dbReference type="Proteomes" id="UP000094455">
    <property type="component" value="Unassembled WGS sequence"/>
</dbReference>
<evidence type="ECO:0000313" key="3">
    <source>
        <dbReference type="EMBL" id="ODQ47421.1"/>
    </source>
</evidence>
<proteinExistence type="inferred from homology"/>
<evidence type="ECO:0000256" key="1">
    <source>
        <dbReference type="ARBA" id="ARBA00009003"/>
    </source>
</evidence>
<keyword evidence="2" id="KW-1133">Transmembrane helix</keyword>
<dbReference type="GO" id="GO:0000009">
    <property type="term" value="F:alpha-1,6-mannosyltransferase activity"/>
    <property type="evidence" value="ECO:0007669"/>
    <property type="project" value="InterPro"/>
</dbReference>
<feature type="transmembrane region" description="Helical" evidence="2">
    <location>
        <begin position="37"/>
        <end position="55"/>
    </location>
</feature>
<dbReference type="InterPro" id="IPR039367">
    <property type="entry name" value="Och1-like"/>
</dbReference>
<dbReference type="PANTHER" id="PTHR31834">
    <property type="entry name" value="INITIATION-SPECIFIC ALPHA-1,6-MANNOSYLTRANSFERASE"/>
    <property type="match status" value="1"/>
</dbReference>
<protein>
    <recommendedName>
        <fullName evidence="5">Initiation-specific alpha-1,6-mannosyltransferase</fullName>
    </recommendedName>
</protein>
<keyword evidence="4" id="KW-1185">Reference proteome</keyword>
<dbReference type="OrthoDB" id="409543at2759"/>
<dbReference type="GO" id="GO:0006487">
    <property type="term" value="P:protein N-linked glycosylation"/>
    <property type="evidence" value="ECO:0007669"/>
    <property type="project" value="TreeGrafter"/>
</dbReference>
<keyword evidence="2" id="KW-0472">Membrane</keyword>
<accession>A0A1E3NMT4</accession>
<dbReference type="RefSeq" id="XP_019018534.1">
    <property type="nucleotide sequence ID" value="XM_019160797.1"/>
</dbReference>
<gene>
    <name evidence="3" type="ORF">PICMEDRAFT_15373</name>
</gene>
<evidence type="ECO:0000256" key="2">
    <source>
        <dbReference type="SAM" id="Phobius"/>
    </source>
</evidence>
<comment type="similarity">
    <text evidence="1">Belongs to the glycosyltransferase 32 family.</text>
</comment>
<dbReference type="Pfam" id="PF04488">
    <property type="entry name" value="Gly_transf_sug"/>
    <property type="match status" value="1"/>
</dbReference>
<dbReference type="EMBL" id="KV454002">
    <property type="protein sequence ID" value="ODQ47421.1"/>
    <property type="molecule type" value="Genomic_DNA"/>
</dbReference>
<dbReference type="SUPFAM" id="SSF53448">
    <property type="entry name" value="Nucleotide-diphospho-sugar transferases"/>
    <property type="match status" value="1"/>
</dbReference>
<dbReference type="PANTHER" id="PTHR31834:SF1">
    <property type="entry name" value="INITIATION-SPECIFIC ALPHA-1,6-MANNOSYLTRANSFERASE"/>
    <property type="match status" value="1"/>
</dbReference>
<evidence type="ECO:0000313" key="4">
    <source>
        <dbReference type="Proteomes" id="UP000094455"/>
    </source>
</evidence>
<dbReference type="Gene3D" id="3.90.550.20">
    <property type="match status" value="1"/>
</dbReference>
<sequence length="424" mass="49163">MDYITIPDDTASKSLKKTLWRLKTDVVNNHRNMRKKLSFATFAFFFLWYFIAPMFTTSSRHTHTNNGTKLFSSDTANFNMKTHFDPLTYIYNRLPANAPLRAQLAFQFPYDEHSSIPNHIFQTWKVAADDSQFPKHFTRPYQSWSSKNENFTHTIITDDMIDEWIFQEFANVPAVIEAWKLMPRFILKADFFRYLVIFARGGVYSDMDTLCLKPINEWAIFNPKYLPSNSRLNAIGCAIGIEADPDRPDWAEWYARRIQFVQWTVVGKRGHPFLRELIARVVEETLRKQKQGMLKRVEGKDTGGDVMQWTGPGMFTDTFFDYINNIHTDGSYGDGFGIGTKYWTDGKKYSLKQQELNSEGLPLHSTDMEINWLNFTGLEKPTVYDDIMILPITSFSPGVGQMGSKSPKHELAFVLHMFEGSWKS</sequence>
<dbReference type="InterPro" id="IPR007577">
    <property type="entry name" value="GlycoTrfase_DXD_sugar-bd_CS"/>
</dbReference>
<dbReference type="AlphaFoldDB" id="A0A1E3NMT4"/>
<name>A0A1E3NMT4_9ASCO</name>
<reference evidence="3 4" key="1">
    <citation type="journal article" date="2016" name="Proc. Natl. Acad. Sci. U.S.A.">
        <title>Comparative genomics of biotechnologically important yeasts.</title>
        <authorList>
            <person name="Riley R."/>
            <person name="Haridas S."/>
            <person name="Wolfe K.H."/>
            <person name="Lopes M.R."/>
            <person name="Hittinger C.T."/>
            <person name="Goeker M."/>
            <person name="Salamov A.A."/>
            <person name="Wisecaver J.H."/>
            <person name="Long T.M."/>
            <person name="Calvey C.H."/>
            <person name="Aerts A.L."/>
            <person name="Barry K.W."/>
            <person name="Choi C."/>
            <person name="Clum A."/>
            <person name="Coughlan A.Y."/>
            <person name="Deshpande S."/>
            <person name="Douglass A.P."/>
            <person name="Hanson S.J."/>
            <person name="Klenk H.-P."/>
            <person name="LaButti K.M."/>
            <person name="Lapidus A."/>
            <person name="Lindquist E.A."/>
            <person name="Lipzen A.M."/>
            <person name="Meier-Kolthoff J.P."/>
            <person name="Ohm R.A."/>
            <person name="Otillar R.P."/>
            <person name="Pangilinan J.L."/>
            <person name="Peng Y."/>
            <person name="Rokas A."/>
            <person name="Rosa C.A."/>
            <person name="Scheuner C."/>
            <person name="Sibirny A.A."/>
            <person name="Slot J.C."/>
            <person name="Stielow J.B."/>
            <person name="Sun H."/>
            <person name="Kurtzman C.P."/>
            <person name="Blackwell M."/>
            <person name="Grigoriev I.V."/>
            <person name="Jeffries T.W."/>
        </authorList>
    </citation>
    <scope>NUCLEOTIDE SEQUENCE [LARGE SCALE GENOMIC DNA]</scope>
    <source>
        <strain evidence="3 4">NRRL Y-2026</strain>
    </source>
</reference>